<dbReference type="OrthoDB" id="9803111at2"/>
<accession>A0A3M8DH97</accession>
<protein>
    <submittedName>
        <fullName evidence="4">Polysaccharide biosynthesis protein</fullName>
    </submittedName>
</protein>
<feature type="transmembrane region" description="Helical" evidence="2">
    <location>
        <begin position="72"/>
        <end position="97"/>
    </location>
</feature>
<evidence type="ECO:0000313" key="5">
    <source>
        <dbReference type="Proteomes" id="UP000271031"/>
    </source>
</evidence>
<dbReference type="InterPro" id="IPR036291">
    <property type="entry name" value="NAD(P)-bd_dom_sf"/>
</dbReference>
<feature type="domain" description="Polysaccharide biosynthesis protein CapD-like" evidence="3">
    <location>
        <begin position="286"/>
        <end position="569"/>
    </location>
</feature>
<dbReference type="AlphaFoldDB" id="A0A3M8DH97"/>
<dbReference type="PANTHER" id="PTHR43318">
    <property type="entry name" value="UDP-N-ACETYLGLUCOSAMINE 4,6-DEHYDRATASE"/>
    <property type="match status" value="1"/>
</dbReference>
<dbReference type="Pfam" id="PF13727">
    <property type="entry name" value="CoA_binding_3"/>
    <property type="match status" value="1"/>
</dbReference>
<dbReference type="SUPFAM" id="SSF51735">
    <property type="entry name" value="NAD(P)-binding Rossmann-fold domains"/>
    <property type="match status" value="2"/>
</dbReference>
<gene>
    <name evidence="4" type="ORF">EDM56_17100</name>
</gene>
<sequence length="628" mass="69986">MTFRQRLLFLGTLDALIVTASVLTVYLLRFEFAVPQAEKRLLPYVIISHVILNLLGFHWMKLYHRLLQYASMAEVIAIVKAVTIAELGCFFLFRSVAAVFPDMTVPKSIYIAWALIILGVGGSRIAWRLFRDTYLLEPTGMKRRNVLIIGAGQAGVLVTKELRYAKDSTLQPVAFIDDDRKRHRLELMGLPVVGGREAIHTAVERYDIQDIVIALPSVSQAEIAKIIDICKTTTASVKILPSIADVIKGKVSIGMIRDVQVEDLLGREPVKLDLDGIAGYVSNEVVLVTGAGGSIGSELCRQLLRFSPKKLLLLGHGENSIYEIDMELRRTFHEAVLVPVIADVQDRRRLEEIFAQHRPSVIFHAAAHKHVPLMELNPAEAIKNNVLGTRNVAECAHRFGASHFVMVSTDKAVNPTSVMGVTKRLAELLVQGMGRYSTTKYVAVRFGNVLGSRGSVIPAFKKQIGHGGPVTVTHPDMIRYFMTIPEAVQLVIQAGSLANGGEIFILDMGKPVKIVQLARDLISLSGFKPEVDIKIEYTGIRPGEKLYEELLTREEGITATKHDRIFISQPIPLEWEAFMEQINMLEQYVQKPESIESRDLHDLVFHLLSSHQDQTQSERSETKAPVLL</sequence>
<dbReference type="Proteomes" id="UP000271031">
    <property type="component" value="Unassembled WGS sequence"/>
</dbReference>
<evidence type="ECO:0000256" key="1">
    <source>
        <dbReference type="ARBA" id="ARBA00007430"/>
    </source>
</evidence>
<proteinExistence type="inferred from homology"/>
<dbReference type="Gene3D" id="3.40.50.720">
    <property type="entry name" value="NAD(P)-binding Rossmann-like Domain"/>
    <property type="match status" value="2"/>
</dbReference>
<keyword evidence="5" id="KW-1185">Reference proteome</keyword>
<keyword evidence="2" id="KW-0472">Membrane</keyword>
<evidence type="ECO:0000256" key="2">
    <source>
        <dbReference type="SAM" id="Phobius"/>
    </source>
</evidence>
<feature type="transmembrane region" description="Helical" evidence="2">
    <location>
        <begin position="109"/>
        <end position="127"/>
    </location>
</feature>
<comment type="caution">
    <text evidence="4">The sequence shown here is derived from an EMBL/GenBank/DDBJ whole genome shotgun (WGS) entry which is preliminary data.</text>
</comment>
<keyword evidence="2" id="KW-1133">Transmembrane helix</keyword>
<keyword evidence="2" id="KW-0812">Transmembrane</keyword>
<dbReference type="RefSeq" id="WP_122919076.1">
    <property type="nucleotide sequence ID" value="NZ_RHHQ01000012.1"/>
</dbReference>
<dbReference type="PANTHER" id="PTHR43318:SF1">
    <property type="entry name" value="POLYSACCHARIDE BIOSYNTHESIS PROTEIN EPSC-RELATED"/>
    <property type="match status" value="1"/>
</dbReference>
<dbReference type="CDD" id="cd05237">
    <property type="entry name" value="UDP_invert_4-6DH_SDR_e"/>
    <property type="match status" value="1"/>
</dbReference>
<dbReference type="EMBL" id="RHHQ01000012">
    <property type="protein sequence ID" value="RNB87378.1"/>
    <property type="molecule type" value="Genomic_DNA"/>
</dbReference>
<reference evidence="4 5" key="1">
    <citation type="submission" date="2018-10" db="EMBL/GenBank/DDBJ databases">
        <title>Phylogenomics of Brevibacillus.</title>
        <authorList>
            <person name="Dunlap C."/>
        </authorList>
    </citation>
    <scope>NUCLEOTIDE SEQUENCE [LARGE SCALE GENOMIC DNA]</scope>
    <source>
        <strain evidence="4 5">JCM 15716</strain>
    </source>
</reference>
<dbReference type="Pfam" id="PF02719">
    <property type="entry name" value="Polysacc_synt_2"/>
    <property type="match status" value="1"/>
</dbReference>
<feature type="transmembrane region" description="Helical" evidence="2">
    <location>
        <begin position="7"/>
        <end position="29"/>
    </location>
</feature>
<name>A0A3M8DH97_9BACL</name>
<dbReference type="InterPro" id="IPR051203">
    <property type="entry name" value="Polysaccharide_Synthase-Rel"/>
</dbReference>
<comment type="similarity">
    <text evidence="1">Belongs to the polysaccharide synthase family.</text>
</comment>
<evidence type="ECO:0000313" key="4">
    <source>
        <dbReference type="EMBL" id="RNB87378.1"/>
    </source>
</evidence>
<feature type="transmembrane region" description="Helical" evidence="2">
    <location>
        <begin position="41"/>
        <end position="60"/>
    </location>
</feature>
<dbReference type="InterPro" id="IPR003869">
    <property type="entry name" value="Polysac_CapD-like"/>
</dbReference>
<evidence type="ECO:0000259" key="3">
    <source>
        <dbReference type="Pfam" id="PF02719"/>
    </source>
</evidence>
<organism evidence="4 5">
    <name type="scientific">Brevibacillus fluminis</name>
    <dbReference type="NCBI Taxonomy" id="511487"/>
    <lineage>
        <taxon>Bacteria</taxon>
        <taxon>Bacillati</taxon>
        <taxon>Bacillota</taxon>
        <taxon>Bacilli</taxon>
        <taxon>Bacillales</taxon>
        <taxon>Paenibacillaceae</taxon>
        <taxon>Brevibacillus</taxon>
    </lineage>
</organism>